<dbReference type="EMBL" id="CP110437">
    <property type="protein sequence ID" value="WAQ92529.1"/>
    <property type="molecule type" value="Genomic_DNA"/>
</dbReference>
<evidence type="ECO:0000256" key="1">
    <source>
        <dbReference type="SAM" id="MobiDB-lite"/>
    </source>
</evidence>
<protein>
    <submittedName>
        <fullName evidence="2">Uncharacterized protein</fullName>
    </submittedName>
</protein>
<evidence type="ECO:0000313" key="3">
    <source>
        <dbReference type="Proteomes" id="UP001164743"/>
    </source>
</evidence>
<dbReference type="GeneID" id="77805075"/>
<reference evidence="2" key="1">
    <citation type="submission" date="2022-10" db="EMBL/GenBank/DDBJ databases">
        <title>Puccinia triticina Genome sequencing and assembly.</title>
        <authorList>
            <person name="Li C."/>
        </authorList>
    </citation>
    <scope>NUCLEOTIDE SEQUENCE</scope>
    <source>
        <strain evidence="2">Pt15</strain>
    </source>
</reference>
<feature type="compositionally biased region" description="Basic and acidic residues" evidence="1">
    <location>
        <begin position="16"/>
        <end position="35"/>
    </location>
</feature>
<sequence length="61" mass="6668">MSAISRAKNINVADAAHTEETRIQEVDKAAKNTPKERRRSPSPVSQSQLSTQQQSSSVAVF</sequence>
<feature type="region of interest" description="Disordered" evidence="1">
    <location>
        <begin position="14"/>
        <end position="61"/>
    </location>
</feature>
<proteinExistence type="predicted"/>
<gene>
    <name evidence="2" type="ORF">PtA15_17A10</name>
</gene>
<dbReference type="RefSeq" id="XP_053028084.1">
    <property type="nucleotide sequence ID" value="XM_053164191.1"/>
</dbReference>
<accession>A0ABY7D6X4</accession>
<feature type="compositionally biased region" description="Low complexity" evidence="1">
    <location>
        <begin position="41"/>
        <end position="61"/>
    </location>
</feature>
<organism evidence="2 3">
    <name type="scientific">Puccinia triticina</name>
    <dbReference type="NCBI Taxonomy" id="208348"/>
    <lineage>
        <taxon>Eukaryota</taxon>
        <taxon>Fungi</taxon>
        <taxon>Dikarya</taxon>
        <taxon>Basidiomycota</taxon>
        <taxon>Pucciniomycotina</taxon>
        <taxon>Pucciniomycetes</taxon>
        <taxon>Pucciniales</taxon>
        <taxon>Pucciniaceae</taxon>
        <taxon>Puccinia</taxon>
    </lineage>
</organism>
<evidence type="ECO:0000313" key="2">
    <source>
        <dbReference type="EMBL" id="WAQ92529.1"/>
    </source>
</evidence>
<name>A0ABY7D6X4_9BASI</name>
<keyword evidence="3" id="KW-1185">Reference proteome</keyword>
<dbReference type="Proteomes" id="UP001164743">
    <property type="component" value="Chromosome 17A"/>
</dbReference>